<evidence type="ECO:0000256" key="7">
    <source>
        <dbReference type="SAM" id="MobiDB-lite"/>
    </source>
</evidence>
<feature type="transmembrane region" description="Helical" evidence="8">
    <location>
        <begin position="160"/>
        <end position="182"/>
    </location>
</feature>
<feature type="transmembrane region" description="Helical" evidence="8">
    <location>
        <begin position="248"/>
        <end position="268"/>
    </location>
</feature>
<dbReference type="AlphaFoldDB" id="A0A1N6PLF6"/>
<feature type="transmembrane region" description="Helical" evidence="8">
    <location>
        <begin position="70"/>
        <end position="89"/>
    </location>
</feature>
<dbReference type="InterPro" id="IPR011701">
    <property type="entry name" value="MFS"/>
</dbReference>
<evidence type="ECO:0000313" key="11">
    <source>
        <dbReference type="Proteomes" id="UP000186235"/>
    </source>
</evidence>
<feature type="region of interest" description="Disordered" evidence="7">
    <location>
        <begin position="482"/>
        <end position="504"/>
    </location>
</feature>
<feature type="transmembrane region" description="Helical" evidence="8">
    <location>
        <begin position="220"/>
        <end position="242"/>
    </location>
</feature>
<evidence type="ECO:0000313" key="10">
    <source>
        <dbReference type="EMBL" id="SIQ05049.1"/>
    </source>
</evidence>
<evidence type="ECO:0000256" key="2">
    <source>
        <dbReference type="ARBA" id="ARBA00022448"/>
    </source>
</evidence>
<dbReference type="RefSeq" id="WP_076404147.1">
    <property type="nucleotide sequence ID" value="NZ_FTMI01000002.1"/>
</dbReference>
<dbReference type="GO" id="GO:0022857">
    <property type="term" value="F:transmembrane transporter activity"/>
    <property type="evidence" value="ECO:0007669"/>
    <property type="project" value="InterPro"/>
</dbReference>
<dbReference type="Proteomes" id="UP000186235">
    <property type="component" value="Unassembled WGS sequence"/>
</dbReference>
<feature type="domain" description="Major facilitator superfamily (MFS) profile" evidence="9">
    <location>
        <begin position="34"/>
        <end position="479"/>
    </location>
</feature>
<feature type="transmembrane region" description="Helical" evidence="8">
    <location>
        <begin position="32"/>
        <end position="58"/>
    </location>
</feature>
<accession>A0A1N6PLF6</accession>
<evidence type="ECO:0000256" key="4">
    <source>
        <dbReference type="ARBA" id="ARBA00022692"/>
    </source>
</evidence>
<keyword evidence="6 8" id="KW-0472">Membrane</keyword>
<keyword evidence="4 8" id="KW-0812">Transmembrane</keyword>
<feature type="transmembrane region" description="Helical" evidence="8">
    <location>
        <begin position="354"/>
        <end position="370"/>
    </location>
</feature>
<dbReference type="Gene3D" id="1.20.1720.10">
    <property type="entry name" value="Multidrug resistance protein D"/>
    <property type="match status" value="1"/>
</dbReference>
<keyword evidence="3" id="KW-1003">Cell membrane</keyword>
<reference evidence="11" key="1">
    <citation type="submission" date="2017-01" db="EMBL/GenBank/DDBJ databases">
        <authorList>
            <person name="Varghese N."/>
            <person name="Submissions S."/>
        </authorList>
    </citation>
    <scope>NUCLEOTIDE SEQUENCE [LARGE SCALE GENOMIC DNA]</scope>
    <source>
        <strain evidence="11">3bp</strain>
    </source>
</reference>
<dbReference type="SUPFAM" id="SSF103473">
    <property type="entry name" value="MFS general substrate transporter"/>
    <property type="match status" value="1"/>
</dbReference>
<dbReference type="PANTHER" id="PTHR42718">
    <property type="entry name" value="MAJOR FACILITATOR SUPERFAMILY MULTIDRUG TRANSPORTER MFSC"/>
    <property type="match status" value="1"/>
</dbReference>
<evidence type="ECO:0000256" key="6">
    <source>
        <dbReference type="ARBA" id="ARBA00023136"/>
    </source>
</evidence>
<feature type="transmembrane region" description="Helical" evidence="8">
    <location>
        <begin position="376"/>
        <end position="402"/>
    </location>
</feature>
<organism evidence="10 11">
    <name type="scientific">Cellulosimicrobium aquatile</name>
    <dbReference type="NCBI Taxonomy" id="1612203"/>
    <lineage>
        <taxon>Bacteria</taxon>
        <taxon>Bacillati</taxon>
        <taxon>Actinomycetota</taxon>
        <taxon>Actinomycetes</taxon>
        <taxon>Micrococcales</taxon>
        <taxon>Promicromonosporaceae</taxon>
        <taxon>Cellulosimicrobium</taxon>
    </lineage>
</organism>
<evidence type="ECO:0000256" key="8">
    <source>
        <dbReference type="SAM" id="Phobius"/>
    </source>
</evidence>
<protein>
    <submittedName>
        <fullName evidence="10">Predicted arabinose efflux permease, MFS family</fullName>
    </submittedName>
</protein>
<feature type="transmembrane region" description="Helical" evidence="8">
    <location>
        <begin position="188"/>
        <end position="208"/>
    </location>
</feature>
<feature type="transmembrane region" description="Helical" evidence="8">
    <location>
        <begin position="325"/>
        <end position="342"/>
    </location>
</feature>
<feature type="transmembrane region" description="Helical" evidence="8">
    <location>
        <begin position="125"/>
        <end position="148"/>
    </location>
</feature>
<name>A0A1N6PLF6_9MICO</name>
<dbReference type="PANTHER" id="PTHR42718:SF46">
    <property type="entry name" value="BLR6921 PROTEIN"/>
    <property type="match status" value="1"/>
</dbReference>
<evidence type="ECO:0000256" key="1">
    <source>
        <dbReference type="ARBA" id="ARBA00004651"/>
    </source>
</evidence>
<gene>
    <name evidence="10" type="ORF">SAMN05518682_0956</name>
</gene>
<dbReference type="InterPro" id="IPR020846">
    <property type="entry name" value="MFS_dom"/>
</dbReference>
<dbReference type="EMBL" id="FTMI01000002">
    <property type="protein sequence ID" value="SIQ05049.1"/>
    <property type="molecule type" value="Genomic_DNA"/>
</dbReference>
<feature type="transmembrane region" description="Helical" evidence="8">
    <location>
        <begin position="101"/>
        <end position="119"/>
    </location>
</feature>
<keyword evidence="5 8" id="KW-1133">Transmembrane helix</keyword>
<feature type="transmembrane region" description="Helical" evidence="8">
    <location>
        <begin position="423"/>
        <end position="442"/>
    </location>
</feature>
<feature type="transmembrane region" description="Helical" evidence="8">
    <location>
        <begin position="454"/>
        <end position="475"/>
    </location>
</feature>
<dbReference type="PROSITE" id="PS50850">
    <property type="entry name" value="MFS"/>
    <property type="match status" value="1"/>
</dbReference>
<dbReference type="InterPro" id="IPR036259">
    <property type="entry name" value="MFS_trans_sf"/>
</dbReference>
<comment type="subcellular location">
    <subcellularLocation>
        <location evidence="1">Cell membrane</location>
        <topology evidence="1">Multi-pass membrane protein</topology>
    </subcellularLocation>
</comment>
<dbReference type="Gene3D" id="1.20.1250.20">
    <property type="entry name" value="MFS general substrate transporter like domains"/>
    <property type="match status" value="1"/>
</dbReference>
<evidence type="ECO:0000256" key="3">
    <source>
        <dbReference type="ARBA" id="ARBA00022475"/>
    </source>
</evidence>
<dbReference type="Pfam" id="PF07690">
    <property type="entry name" value="MFS_1"/>
    <property type="match status" value="1"/>
</dbReference>
<dbReference type="GO" id="GO:0005886">
    <property type="term" value="C:plasma membrane"/>
    <property type="evidence" value="ECO:0007669"/>
    <property type="project" value="UniProtKB-SubCell"/>
</dbReference>
<evidence type="ECO:0000259" key="9">
    <source>
        <dbReference type="PROSITE" id="PS50850"/>
    </source>
</evidence>
<sequence length="504" mass="51776">MGDGTTSRSGASIREAGREAAREAARFSLRDWGLLLVLCGAIFLEGSDIAMLSVALPGIRADLGLATGELGGVVTAYVVGYGGFMLLGGRAADLYGRRRMFVVWLLVFLVFSGLGGFATDGWMLLLSRFVTGVAAGFLTPAGMSLITTSFAEGPRRNRALVVYGAAGAAGFSLGLVVGGLLAAVHWRWVFFAPVLVAVVLLALALVTVPRDTTTRVRGALDVLGAVLATTAMVLLAVGIVRLEHPGDGLAWTVAALGGGAALLVGFVVRQRRAPHPLLPLRLFRSVELVRANVTAVLFAGGFYGFQVLLTLYLQELRGWTPLQTGLAMLLMAIDVVLAPVLTPRLVERFGVPRVIVGGLVAGTLAAAWFLGSGLDWAYAVMVPSLALVGVAFALVYGPIAIAATTGVTDAEQGVAGGVLNTSFQLGAAIGISAATAVSVLALGDATGPDAGLAAFHTALWVPVAAFALAAVAMGAPRRRAAVRPAGPAVESSTTETARPAPATR</sequence>
<feature type="transmembrane region" description="Helical" evidence="8">
    <location>
        <begin position="289"/>
        <end position="313"/>
    </location>
</feature>
<keyword evidence="2" id="KW-0813">Transport</keyword>
<proteinExistence type="predicted"/>
<dbReference type="CDD" id="cd17321">
    <property type="entry name" value="MFS_MMR_MDR_like"/>
    <property type="match status" value="1"/>
</dbReference>
<keyword evidence="11" id="KW-1185">Reference proteome</keyword>
<evidence type="ECO:0000256" key="5">
    <source>
        <dbReference type="ARBA" id="ARBA00022989"/>
    </source>
</evidence>